<proteinExistence type="predicted"/>
<feature type="transmembrane region" description="Helical" evidence="1">
    <location>
        <begin position="45"/>
        <end position="64"/>
    </location>
</feature>
<name>A0ABP9DV89_9GAMM</name>
<accession>A0ABP9DV89</accession>
<keyword evidence="1" id="KW-0472">Membrane</keyword>
<keyword evidence="1" id="KW-0812">Transmembrane</keyword>
<dbReference type="Proteomes" id="UP001501323">
    <property type="component" value="Unassembled WGS sequence"/>
</dbReference>
<gene>
    <name evidence="2" type="ORF">GCM10023332_06260</name>
</gene>
<dbReference type="RefSeq" id="WP_345294032.1">
    <property type="nucleotide sequence ID" value="NZ_BAABJY010000001.1"/>
</dbReference>
<evidence type="ECO:0000313" key="3">
    <source>
        <dbReference type="Proteomes" id="UP001501323"/>
    </source>
</evidence>
<dbReference type="Pfam" id="PF14248">
    <property type="entry name" value="DUF4345"/>
    <property type="match status" value="1"/>
</dbReference>
<evidence type="ECO:0000256" key="1">
    <source>
        <dbReference type="SAM" id="Phobius"/>
    </source>
</evidence>
<organism evidence="2 3">
    <name type="scientific">Luteimonas vadosa</name>
    <dbReference type="NCBI Taxonomy" id="1165507"/>
    <lineage>
        <taxon>Bacteria</taxon>
        <taxon>Pseudomonadati</taxon>
        <taxon>Pseudomonadota</taxon>
        <taxon>Gammaproteobacteria</taxon>
        <taxon>Lysobacterales</taxon>
        <taxon>Lysobacteraceae</taxon>
        <taxon>Luteimonas</taxon>
    </lineage>
</organism>
<dbReference type="EMBL" id="BAABJY010000001">
    <property type="protein sequence ID" value="GAA4857300.1"/>
    <property type="molecule type" value="Genomic_DNA"/>
</dbReference>
<feature type="transmembrane region" description="Helical" evidence="1">
    <location>
        <begin position="100"/>
        <end position="121"/>
    </location>
</feature>
<sequence>MTALYLWINALMYAVFGVWCALRLEPTAQNLGYTMLSNSGRSEYLTVYGGLQWGLALVFAWLAFKPELHRTGVLVAIALYAPIVLHRTISLVRFGPVESLTKVIAGLEVLMLLAAIALWFLDRARSTA</sequence>
<evidence type="ECO:0000313" key="2">
    <source>
        <dbReference type="EMBL" id="GAA4857300.1"/>
    </source>
</evidence>
<feature type="transmembrane region" description="Helical" evidence="1">
    <location>
        <begin position="6"/>
        <end position="24"/>
    </location>
</feature>
<protein>
    <submittedName>
        <fullName evidence="2">Membrane protein</fullName>
    </submittedName>
</protein>
<keyword evidence="3" id="KW-1185">Reference proteome</keyword>
<comment type="caution">
    <text evidence="2">The sequence shown here is derived from an EMBL/GenBank/DDBJ whole genome shotgun (WGS) entry which is preliminary data.</text>
</comment>
<feature type="transmembrane region" description="Helical" evidence="1">
    <location>
        <begin position="70"/>
        <end position="88"/>
    </location>
</feature>
<keyword evidence="1" id="KW-1133">Transmembrane helix</keyword>
<reference evidence="3" key="1">
    <citation type="journal article" date="2019" name="Int. J. Syst. Evol. Microbiol.">
        <title>The Global Catalogue of Microorganisms (GCM) 10K type strain sequencing project: providing services to taxonomists for standard genome sequencing and annotation.</title>
        <authorList>
            <consortium name="The Broad Institute Genomics Platform"/>
            <consortium name="The Broad Institute Genome Sequencing Center for Infectious Disease"/>
            <person name="Wu L."/>
            <person name="Ma J."/>
        </authorList>
    </citation>
    <scope>NUCLEOTIDE SEQUENCE [LARGE SCALE GENOMIC DNA]</scope>
    <source>
        <strain evidence="3">JCM 18392</strain>
    </source>
</reference>
<dbReference type="InterPro" id="IPR025597">
    <property type="entry name" value="DUF4345"/>
</dbReference>